<evidence type="ECO:0000313" key="3">
    <source>
        <dbReference type="Proteomes" id="UP001597387"/>
    </source>
</evidence>
<dbReference type="InterPro" id="IPR021255">
    <property type="entry name" value="DUF2807"/>
</dbReference>
<comment type="caution">
    <text evidence="2">The sequence shown here is derived from an EMBL/GenBank/DDBJ whole genome shotgun (WGS) entry which is preliminary data.</text>
</comment>
<protein>
    <submittedName>
        <fullName evidence="2">GIN domain-containing protein</fullName>
    </submittedName>
</protein>
<dbReference type="Gene3D" id="2.160.20.120">
    <property type="match status" value="1"/>
</dbReference>
<keyword evidence="3" id="KW-1185">Reference proteome</keyword>
<name>A0ABW4ZRR4_9SPHI</name>
<proteinExistence type="predicted"/>
<dbReference type="Pfam" id="PF10988">
    <property type="entry name" value="DUF2807"/>
    <property type="match status" value="1"/>
</dbReference>
<gene>
    <name evidence="2" type="ORF">ACFSJU_17365</name>
</gene>
<evidence type="ECO:0000259" key="1">
    <source>
        <dbReference type="Pfam" id="PF10988"/>
    </source>
</evidence>
<reference evidence="3" key="1">
    <citation type="journal article" date="2019" name="Int. J. Syst. Evol. Microbiol.">
        <title>The Global Catalogue of Microorganisms (GCM) 10K type strain sequencing project: providing services to taxonomists for standard genome sequencing and annotation.</title>
        <authorList>
            <consortium name="The Broad Institute Genomics Platform"/>
            <consortium name="The Broad Institute Genome Sequencing Center for Infectious Disease"/>
            <person name="Wu L."/>
            <person name="Ma J."/>
        </authorList>
    </citation>
    <scope>NUCLEOTIDE SEQUENCE [LARGE SCALE GENOMIC DNA]</scope>
    <source>
        <strain evidence="3">KCTC 42217</strain>
    </source>
</reference>
<dbReference type="Proteomes" id="UP001597387">
    <property type="component" value="Unassembled WGS sequence"/>
</dbReference>
<evidence type="ECO:0000313" key="2">
    <source>
        <dbReference type="EMBL" id="MFD2164182.1"/>
    </source>
</evidence>
<sequence>MKKILTKGLTVIVVVIAILGYSSTSNANTFKTLPLEGVKKLSINGNVEVIVLQAENESLNIYYSAAQDSAIMSKVGDKLSISSNSIERLQVVVTMVELSSIETHGDAVVRSLNTILSNELTIVQKDKSIVDLTLDVSEVNTIINECSTLRLSGRANRQNIVVNGSSIFDATEFKLDNNYHLSRRAKLFVNRGGERVIVRNTFRTLRNS</sequence>
<feature type="domain" description="Putative auto-transporter adhesin head GIN" evidence="1">
    <location>
        <begin position="40"/>
        <end position="177"/>
    </location>
</feature>
<organism evidence="2 3">
    <name type="scientific">Paradesertivirga mongoliensis</name>
    <dbReference type="NCBI Taxonomy" id="2100740"/>
    <lineage>
        <taxon>Bacteria</taxon>
        <taxon>Pseudomonadati</taxon>
        <taxon>Bacteroidota</taxon>
        <taxon>Sphingobacteriia</taxon>
        <taxon>Sphingobacteriales</taxon>
        <taxon>Sphingobacteriaceae</taxon>
        <taxon>Paradesertivirga</taxon>
    </lineage>
</organism>
<accession>A0ABW4ZRR4</accession>
<dbReference type="RefSeq" id="WP_255904406.1">
    <property type="nucleotide sequence ID" value="NZ_JAFMZO010000004.1"/>
</dbReference>
<dbReference type="EMBL" id="JBHUHZ010000003">
    <property type="protein sequence ID" value="MFD2164182.1"/>
    <property type="molecule type" value="Genomic_DNA"/>
</dbReference>